<evidence type="ECO:0000313" key="2">
    <source>
        <dbReference type="Proteomes" id="UP000297861"/>
    </source>
</evidence>
<sequence>MRKKKGSIYHWVDSLGSIVYTTDTGHPKDQIRFDLGHYLTREEAEEKQRNIFRSVYPTFSEKRIDTKIAEIKKLTMSR</sequence>
<evidence type="ECO:0000313" key="1">
    <source>
        <dbReference type="EMBL" id="TFD96713.1"/>
    </source>
</evidence>
<dbReference type="AlphaFoldDB" id="A0A4Y8L2D4"/>
<proteinExistence type="predicted"/>
<keyword evidence="2" id="KW-1185">Reference proteome</keyword>
<dbReference type="Proteomes" id="UP000297861">
    <property type="component" value="Unassembled WGS sequence"/>
</dbReference>
<reference evidence="1 2" key="1">
    <citation type="submission" date="2019-03" db="EMBL/GenBank/DDBJ databases">
        <title>San Antonio Military Medical Center submission to MRSN (WRAIR), pending publication.</title>
        <authorList>
            <person name="Blyth D.M."/>
            <person name="Mccarthy S.L."/>
            <person name="Schall S.E."/>
            <person name="Stam J.A."/>
            <person name="Ong A.C."/>
            <person name="Mcgann P.T."/>
        </authorList>
    </citation>
    <scope>NUCLEOTIDE SEQUENCE [LARGE SCALE GENOMIC DNA]</scope>
    <source>
        <strain evidence="1 2">MRSN571793</strain>
    </source>
</reference>
<dbReference type="RefSeq" id="WP_134436036.1">
    <property type="nucleotide sequence ID" value="NZ_SOML01000004.1"/>
</dbReference>
<organism evidence="1 2">
    <name type="scientific">Dysgonomonas capnocytophagoides</name>
    <dbReference type="NCBI Taxonomy" id="45254"/>
    <lineage>
        <taxon>Bacteria</taxon>
        <taxon>Pseudomonadati</taxon>
        <taxon>Bacteroidota</taxon>
        <taxon>Bacteroidia</taxon>
        <taxon>Bacteroidales</taxon>
        <taxon>Dysgonomonadaceae</taxon>
        <taxon>Dysgonomonas</taxon>
    </lineage>
</organism>
<name>A0A4Y8L2D4_9BACT</name>
<gene>
    <name evidence="1" type="ORF">E2605_07790</name>
</gene>
<dbReference type="EMBL" id="SOML01000004">
    <property type="protein sequence ID" value="TFD96713.1"/>
    <property type="molecule type" value="Genomic_DNA"/>
</dbReference>
<accession>A0A4Y8L2D4</accession>
<comment type="caution">
    <text evidence="1">The sequence shown here is derived from an EMBL/GenBank/DDBJ whole genome shotgun (WGS) entry which is preliminary data.</text>
</comment>
<protein>
    <submittedName>
        <fullName evidence="1">Uncharacterized protein</fullName>
    </submittedName>
</protein>